<proteinExistence type="predicted"/>
<feature type="non-terminal residue" evidence="2">
    <location>
        <position position="60"/>
    </location>
</feature>
<dbReference type="AlphaFoldDB" id="A0A6J4MHY9"/>
<feature type="region of interest" description="Disordered" evidence="1">
    <location>
        <begin position="1"/>
        <end position="60"/>
    </location>
</feature>
<gene>
    <name evidence="2" type="ORF">AVDCRST_MAG90-2976</name>
</gene>
<evidence type="ECO:0000313" key="2">
    <source>
        <dbReference type="EMBL" id="CAA9359911.1"/>
    </source>
</evidence>
<feature type="non-terminal residue" evidence="2">
    <location>
        <position position="1"/>
    </location>
</feature>
<evidence type="ECO:0000256" key="1">
    <source>
        <dbReference type="SAM" id="MobiDB-lite"/>
    </source>
</evidence>
<name>A0A6J4MHY9_9HYPH</name>
<sequence>DPVRRPPPLRPRRRAPGDRRPACFLPAPRPAQGRNLAGADPPQARGLRRPCQLARPPARD</sequence>
<organism evidence="2">
    <name type="scientific">uncultured Microvirga sp</name>
    <dbReference type="NCBI Taxonomy" id="412392"/>
    <lineage>
        <taxon>Bacteria</taxon>
        <taxon>Pseudomonadati</taxon>
        <taxon>Pseudomonadota</taxon>
        <taxon>Alphaproteobacteria</taxon>
        <taxon>Hyphomicrobiales</taxon>
        <taxon>Methylobacteriaceae</taxon>
        <taxon>Microvirga</taxon>
        <taxon>environmental samples</taxon>
    </lineage>
</organism>
<accession>A0A6J4MHY9</accession>
<protein>
    <submittedName>
        <fullName evidence="2">Uncharacterized protein</fullName>
    </submittedName>
</protein>
<reference evidence="2" key="1">
    <citation type="submission" date="2020-02" db="EMBL/GenBank/DDBJ databases">
        <authorList>
            <person name="Meier V. D."/>
        </authorList>
    </citation>
    <scope>NUCLEOTIDE SEQUENCE</scope>
    <source>
        <strain evidence="2">AVDCRST_MAG90</strain>
    </source>
</reference>
<dbReference type="EMBL" id="CADCUC010000614">
    <property type="protein sequence ID" value="CAA9359911.1"/>
    <property type="molecule type" value="Genomic_DNA"/>
</dbReference>